<protein>
    <recommendedName>
        <fullName evidence="3">DUF2634 domain-containing protein</fullName>
    </recommendedName>
</protein>
<dbReference type="Gene3D" id="3.10.450.40">
    <property type="match status" value="1"/>
</dbReference>
<accession>A0A6M0RCZ2</accession>
<name>A0A6M0RCZ2_9CLOT</name>
<organism evidence="1 2">
    <name type="scientific">Clostridium niameyense</name>
    <dbReference type="NCBI Taxonomy" id="1622073"/>
    <lineage>
        <taxon>Bacteria</taxon>
        <taxon>Bacillati</taxon>
        <taxon>Bacillota</taxon>
        <taxon>Clostridia</taxon>
        <taxon>Eubacteriales</taxon>
        <taxon>Clostridiaceae</taxon>
        <taxon>Clostridium</taxon>
    </lineage>
</organism>
<gene>
    <name evidence="1" type="ORF">FDF74_12660</name>
</gene>
<dbReference type="RefSeq" id="WP_163250039.1">
    <property type="nucleotide sequence ID" value="NZ_SXDP01000021.1"/>
</dbReference>
<proteinExistence type="predicted"/>
<comment type="caution">
    <text evidence="1">The sequence shown here is derived from an EMBL/GenBank/DDBJ whole genome shotgun (WGS) entry which is preliminary data.</text>
</comment>
<evidence type="ECO:0000313" key="2">
    <source>
        <dbReference type="Proteomes" id="UP000473885"/>
    </source>
</evidence>
<keyword evidence="2" id="KW-1185">Reference proteome</keyword>
<dbReference type="EMBL" id="SXDP01000021">
    <property type="protein sequence ID" value="NEZ48022.1"/>
    <property type="molecule type" value="Genomic_DNA"/>
</dbReference>
<dbReference type="AlphaFoldDB" id="A0A6M0RCZ2"/>
<dbReference type="InterPro" id="IPR020288">
    <property type="entry name" value="Sheath_initiator"/>
</dbReference>
<reference evidence="1 2" key="1">
    <citation type="submission" date="2019-04" db="EMBL/GenBank/DDBJ databases">
        <title>Genome sequencing of Clostridium botulinum Groups I-IV and Clostridium butyricum.</title>
        <authorList>
            <person name="Brunt J."/>
            <person name="Van Vliet A.H.M."/>
            <person name="Stringer S.C."/>
            <person name="Carter A.T."/>
            <person name="Peck M.W."/>
        </authorList>
    </citation>
    <scope>NUCLEOTIDE SEQUENCE [LARGE SCALE GENOMIC DNA]</scope>
    <source>
        <strain evidence="1 2">IFR 18/094</strain>
    </source>
</reference>
<dbReference type="Proteomes" id="UP000473885">
    <property type="component" value="Unassembled WGS sequence"/>
</dbReference>
<sequence>MKSIAFDNGDLVISSKRLKLVNDLEQKMQKTKGLLLVVLGELFYNTDIGLNYEELLDIKEKNISIERKKLAIIEAIFKDENVEKVDVVNFYTDRENRKQTIEVKLKYKDYEDIVTIGGVSIE</sequence>
<dbReference type="Pfam" id="PF10934">
    <property type="entry name" value="Sheath_initiator"/>
    <property type="match status" value="1"/>
</dbReference>
<evidence type="ECO:0000313" key="1">
    <source>
        <dbReference type="EMBL" id="NEZ48022.1"/>
    </source>
</evidence>
<evidence type="ECO:0008006" key="3">
    <source>
        <dbReference type="Google" id="ProtNLM"/>
    </source>
</evidence>